<sequence>MGCTVYKSSMCCFSLGLQDLSLLACKFKPGSLIDLGTLMQLRSLSLAAIFSQVIDMGCLTQLHNLHSLSIHKCSIIKLDTMLQNVPLRSLVLKGMDSVDIPSGINFASGTLRLMELNHLDLRNFQLMPPHLPSIQCVSITGIMLGGRSDELHRVHSAALALSKFPLSIPAARFHLSMKHGWSVEQQNTAIKALLPLGSILSLQVDALLLTHCILDQTCIHTLHSLFGSVHSLHILCDKHFFREGVLLGILQGMPSVFCISITMAGPSYDCKLPESRWWMTELLSVHQARRDLVLKLRARGAGFQHRDAFWEIVHAWQEAQRSLTGRSTIQLGICNEDV</sequence>
<keyword evidence="3" id="KW-1185">Reference proteome</keyword>
<reference evidence="2" key="1">
    <citation type="submission" date="2017-08" db="EMBL/GenBank/DDBJ databases">
        <authorList>
            <person name="Polle J.E."/>
            <person name="Barry K."/>
            <person name="Cushman J."/>
            <person name="Schmutz J."/>
            <person name="Tran D."/>
            <person name="Hathwaick L.T."/>
            <person name="Yim W.C."/>
            <person name="Jenkins J."/>
            <person name="Mckie-Krisberg Z.M."/>
            <person name="Prochnik S."/>
            <person name="Lindquist E."/>
            <person name="Dockter R.B."/>
            <person name="Adam C."/>
            <person name="Molina H."/>
            <person name="Bunkerborg J."/>
            <person name="Jin E."/>
            <person name="Buchheim M."/>
            <person name="Magnuson J."/>
        </authorList>
    </citation>
    <scope>NUCLEOTIDE SEQUENCE</scope>
    <source>
        <strain evidence="2">CCAP 19/18</strain>
    </source>
</reference>
<evidence type="ECO:0008006" key="4">
    <source>
        <dbReference type="Google" id="ProtNLM"/>
    </source>
</evidence>
<dbReference type="Gene3D" id="3.80.10.10">
    <property type="entry name" value="Ribonuclease Inhibitor"/>
    <property type="match status" value="1"/>
</dbReference>
<comment type="caution">
    <text evidence="2">The sequence shown here is derived from an EMBL/GenBank/DDBJ whole genome shotgun (WGS) entry which is preliminary data.</text>
</comment>
<evidence type="ECO:0000313" key="2">
    <source>
        <dbReference type="EMBL" id="KAF5839038.1"/>
    </source>
</evidence>
<organism evidence="2 3">
    <name type="scientific">Dunaliella salina</name>
    <name type="common">Green alga</name>
    <name type="synonym">Protococcus salinus</name>
    <dbReference type="NCBI Taxonomy" id="3046"/>
    <lineage>
        <taxon>Eukaryota</taxon>
        <taxon>Viridiplantae</taxon>
        <taxon>Chlorophyta</taxon>
        <taxon>core chlorophytes</taxon>
        <taxon>Chlorophyceae</taxon>
        <taxon>CS clade</taxon>
        <taxon>Chlamydomonadales</taxon>
        <taxon>Dunaliellaceae</taxon>
        <taxon>Dunaliella</taxon>
    </lineage>
</organism>
<name>A0ABQ7GWQ2_DUNSA</name>
<protein>
    <recommendedName>
        <fullName evidence="4">Encoded protein</fullName>
    </recommendedName>
</protein>
<accession>A0ABQ7GWQ2</accession>
<comment type="subcellular location">
    <subcellularLocation>
        <location evidence="1">Cytoplasm</location>
        <location evidence="1">Cytoskeleton</location>
        <location evidence="1">Cilium axoneme</location>
    </subcellularLocation>
</comment>
<evidence type="ECO:0000313" key="3">
    <source>
        <dbReference type="Proteomes" id="UP000815325"/>
    </source>
</evidence>
<dbReference type="Proteomes" id="UP000815325">
    <property type="component" value="Unassembled WGS sequence"/>
</dbReference>
<gene>
    <name evidence="2" type="ORF">DUNSADRAFT_1735</name>
</gene>
<proteinExistence type="predicted"/>
<dbReference type="InterPro" id="IPR032675">
    <property type="entry name" value="LRR_dom_sf"/>
</dbReference>
<evidence type="ECO:0000256" key="1">
    <source>
        <dbReference type="ARBA" id="ARBA00004430"/>
    </source>
</evidence>
<dbReference type="EMBL" id="MU069557">
    <property type="protein sequence ID" value="KAF5839038.1"/>
    <property type="molecule type" value="Genomic_DNA"/>
</dbReference>
<dbReference type="SUPFAM" id="SSF52058">
    <property type="entry name" value="L domain-like"/>
    <property type="match status" value="1"/>
</dbReference>